<protein>
    <recommendedName>
        <fullName evidence="1">AMP-dependent synthetase/ligase domain-containing protein</fullName>
    </recommendedName>
</protein>
<proteinExistence type="predicted"/>
<sequence>MLRWSLPSLARSSIWANRRSGCVLSVLSISQITHRMQLAIESLQCSCDLSSLPDQPLFGALRDHDPSSIAVLDTQSGHSFTYGNLVADVVHAKDKLNNRVNGESGLAGERIAFLAENSYDYVVTLLSILACNAIALPLSPAFPATELQYTLDDSEAKMLIAMEKHEEKVREILDKGLLSTPTFEVREKIIMGATGESPVVLQESEENQKRGGMMLYTSGTTSRPKGVIIPLSALAAQAQSLREAWKYAPQDLLLNVLPLNHIHGIVNAVLTPLLAGSAIEFLFPINPDVVWNTIL</sequence>
<dbReference type="PROSITE" id="PS00455">
    <property type="entry name" value="AMP_BINDING"/>
    <property type="match status" value="1"/>
</dbReference>
<evidence type="ECO:0000313" key="2">
    <source>
        <dbReference type="EMBL" id="OXV06686.1"/>
    </source>
</evidence>
<dbReference type="SUPFAM" id="SSF56801">
    <property type="entry name" value="Acetyl-CoA synthetase-like"/>
    <property type="match status" value="1"/>
</dbReference>
<dbReference type="PANTHER" id="PTHR43201">
    <property type="entry name" value="ACYL-COA SYNTHETASE"/>
    <property type="match status" value="1"/>
</dbReference>
<gene>
    <name evidence="2" type="ORF">Egran_05547</name>
</gene>
<feature type="domain" description="AMP-dependent synthetase/ligase" evidence="1">
    <location>
        <begin position="66"/>
        <end position="281"/>
    </location>
</feature>
<dbReference type="InterPro" id="IPR000873">
    <property type="entry name" value="AMP-dep_synth/lig_dom"/>
</dbReference>
<dbReference type="Proteomes" id="UP000243515">
    <property type="component" value="Unassembled WGS sequence"/>
</dbReference>
<accession>A0A232LRB8</accession>
<dbReference type="Pfam" id="PF00501">
    <property type="entry name" value="AMP-binding"/>
    <property type="match status" value="1"/>
</dbReference>
<dbReference type="OrthoDB" id="2962993at2759"/>
<dbReference type="GO" id="GO:0006631">
    <property type="term" value="P:fatty acid metabolic process"/>
    <property type="evidence" value="ECO:0007669"/>
    <property type="project" value="TreeGrafter"/>
</dbReference>
<dbReference type="GO" id="GO:0031956">
    <property type="term" value="F:medium-chain fatty acid-CoA ligase activity"/>
    <property type="evidence" value="ECO:0007669"/>
    <property type="project" value="TreeGrafter"/>
</dbReference>
<comment type="caution">
    <text evidence="2">The sequence shown here is derived from an EMBL/GenBank/DDBJ whole genome shotgun (WGS) entry which is preliminary data.</text>
</comment>
<evidence type="ECO:0000259" key="1">
    <source>
        <dbReference type="Pfam" id="PF00501"/>
    </source>
</evidence>
<dbReference type="AlphaFoldDB" id="A0A232LRB8"/>
<name>A0A232LRB8_9EURO</name>
<keyword evidence="3" id="KW-1185">Reference proteome</keyword>
<evidence type="ECO:0000313" key="3">
    <source>
        <dbReference type="Proteomes" id="UP000243515"/>
    </source>
</evidence>
<feature type="non-terminal residue" evidence="2">
    <location>
        <position position="295"/>
    </location>
</feature>
<organism evidence="2 3">
    <name type="scientific">Elaphomyces granulatus</name>
    <dbReference type="NCBI Taxonomy" id="519963"/>
    <lineage>
        <taxon>Eukaryota</taxon>
        <taxon>Fungi</taxon>
        <taxon>Dikarya</taxon>
        <taxon>Ascomycota</taxon>
        <taxon>Pezizomycotina</taxon>
        <taxon>Eurotiomycetes</taxon>
        <taxon>Eurotiomycetidae</taxon>
        <taxon>Eurotiales</taxon>
        <taxon>Elaphomycetaceae</taxon>
        <taxon>Elaphomyces</taxon>
    </lineage>
</organism>
<dbReference type="InterPro" id="IPR020845">
    <property type="entry name" value="AMP-binding_CS"/>
</dbReference>
<dbReference type="Gene3D" id="3.40.50.12780">
    <property type="entry name" value="N-terminal domain of ligase-like"/>
    <property type="match status" value="1"/>
</dbReference>
<reference evidence="2 3" key="1">
    <citation type="journal article" date="2015" name="Environ. Microbiol.">
        <title>Metagenome sequence of Elaphomyces granulatus from sporocarp tissue reveals Ascomycota ectomycorrhizal fingerprints of genome expansion and a Proteobacteria-rich microbiome.</title>
        <authorList>
            <person name="Quandt C.A."/>
            <person name="Kohler A."/>
            <person name="Hesse C.N."/>
            <person name="Sharpton T.J."/>
            <person name="Martin F."/>
            <person name="Spatafora J.W."/>
        </authorList>
    </citation>
    <scope>NUCLEOTIDE SEQUENCE [LARGE SCALE GENOMIC DNA]</scope>
    <source>
        <strain evidence="2 3">OSC145934</strain>
    </source>
</reference>
<dbReference type="EMBL" id="NPHW01005513">
    <property type="protein sequence ID" value="OXV06686.1"/>
    <property type="molecule type" value="Genomic_DNA"/>
</dbReference>
<dbReference type="PANTHER" id="PTHR43201:SF28">
    <property type="entry name" value="ENZYME, PUTATIVE (AFU_ORTHOLOGUE AFUA_7G01530)-RELATED"/>
    <property type="match status" value="1"/>
</dbReference>
<dbReference type="InterPro" id="IPR042099">
    <property type="entry name" value="ANL_N_sf"/>
</dbReference>